<evidence type="ECO:0000313" key="4">
    <source>
        <dbReference type="Ensembl" id="ENSVKKP00000016052.1"/>
    </source>
</evidence>
<dbReference type="GO" id="GO:0030141">
    <property type="term" value="C:secretory granule"/>
    <property type="evidence" value="ECO:0007669"/>
    <property type="project" value="TreeGrafter"/>
</dbReference>
<feature type="domain" description="Peptidase S1" evidence="3">
    <location>
        <begin position="17"/>
        <end position="160"/>
    </location>
</feature>
<dbReference type="OMA" id="NTKSSGC"/>
<dbReference type="InterPro" id="IPR009003">
    <property type="entry name" value="Peptidase_S1_PA"/>
</dbReference>
<evidence type="ECO:0000259" key="3">
    <source>
        <dbReference type="PROSITE" id="PS50240"/>
    </source>
</evidence>
<reference evidence="4" key="2">
    <citation type="submission" date="2025-09" db="UniProtKB">
        <authorList>
            <consortium name="Ensembl"/>
        </authorList>
    </citation>
    <scope>IDENTIFICATION</scope>
</reference>
<dbReference type="GO" id="GO:0004252">
    <property type="term" value="F:serine-type endopeptidase activity"/>
    <property type="evidence" value="ECO:0007669"/>
    <property type="project" value="InterPro"/>
</dbReference>
<dbReference type="InterPro" id="IPR001254">
    <property type="entry name" value="Trypsin_dom"/>
</dbReference>
<dbReference type="Pfam" id="PF00089">
    <property type="entry name" value="Trypsin"/>
    <property type="match status" value="1"/>
</dbReference>
<dbReference type="GO" id="GO:0005576">
    <property type="term" value="C:extracellular region"/>
    <property type="evidence" value="ECO:0007669"/>
    <property type="project" value="UniProtKB-ARBA"/>
</dbReference>
<dbReference type="PRINTS" id="PR00722">
    <property type="entry name" value="CHYMOTRYPSIN"/>
</dbReference>
<accession>A0A8D2L358</accession>
<evidence type="ECO:0000256" key="2">
    <source>
        <dbReference type="ARBA" id="ARBA00023157"/>
    </source>
</evidence>
<reference evidence="4" key="1">
    <citation type="submission" date="2025-08" db="UniProtKB">
        <authorList>
            <consortium name="Ensembl"/>
        </authorList>
    </citation>
    <scope>IDENTIFICATION</scope>
</reference>
<organism evidence="4 5">
    <name type="scientific">Varanus komodoensis</name>
    <name type="common">Komodo dragon</name>
    <dbReference type="NCBI Taxonomy" id="61221"/>
    <lineage>
        <taxon>Eukaryota</taxon>
        <taxon>Metazoa</taxon>
        <taxon>Chordata</taxon>
        <taxon>Craniata</taxon>
        <taxon>Vertebrata</taxon>
        <taxon>Euteleostomi</taxon>
        <taxon>Lepidosauria</taxon>
        <taxon>Squamata</taxon>
        <taxon>Bifurcata</taxon>
        <taxon>Unidentata</taxon>
        <taxon>Episquamata</taxon>
        <taxon>Toxicofera</taxon>
        <taxon>Anguimorpha</taxon>
        <taxon>Paleoanguimorpha</taxon>
        <taxon>Varanoidea</taxon>
        <taxon>Varanidae</taxon>
        <taxon>Varanus</taxon>
    </lineage>
</organism>
<sequence length="160" mass="18197">RWLLKAAASAAQPGPRMLRGFQCVEHSQPWMVALFDGLKFHCAGTLIHAQWLVTAAQCYTSRFLFARLGEHSLWHVEWTEQFKIATKAIWHPFYNSYTKDNDIMLVKLLTPVRMNKNVRPLALPRNCVPPGSYCVLAGWGITILQKGRADGTPGRKRRHG</sequence>
<evidence type="ECO:0000256" key="1">
    <source>
        <dbReference type="ARBA" id="ARBA00009228"/>
    </source>
</evidence>
<protein>
    <recommendedName>
        <fullName evidence="3">Peptidase S1 domain-containing protein</fullName>
    </recommendedName>
</protein>
<dbReference type="GO" id="GO:0006508">
    <property type="term" value="P:proteolysis"/>
    <property type="evidence" value="ECO:0007669"/>
    <property type="project" value="InterPro"/>
</dbReference>
<dbReference type="AlphaFoldDB" id="A0A8D2L358"/>
<dbReference type="Gene3D" id="2.40.10.10">
    <property type="entry name" value="Trypsin-like serine proteases"/>
    <property type="match status" value="2"/>
</dbReference>
<dbReference type="FunFam" id="2.40.10.10:FF:000166">
    <property type="entry name" value="Trypsin"/>
    <property type="match status" value="1"/>
</dbReference>
<dbReference type="SUPFAM" id="SSF50494">
    <property type="entry name" value="Trypsin-like serine proteases"/>
    <property type="match status" value="1"/>
</dbReference>
<name>A0A8D2L358_VARKO</name>
<dbReference type="PANTHER" id="PTHR24271:SF48">
    <property type="entry name" value="KALLIKREIN-14"/>
    <property type="match status" value="1"/>
</dbReference>
<keyword evidence="2" id="KW-1015">Disulfide bond</keyword>
<dbReference type="Ensembl" id="ENSVKKT00000016432.1">
    <property type="protein sequence ID" value="ENSVKKP00000016052.1"/>
    <property type="gene ID" value="ENSVKKG00000010945.1"/>
</dbReference>
<dbReference type="CDD" id="cd00190">
    <property type="entry name" value="Tryp_SPc"/>
    <property type="match status" value="1"/>
</dbReference>
<dbReference type="InterPro" id="IPR043504">
    <property type="entry name" value="Peptidase_S1_PA_chymotrypsin"/>
</dbReference>
<dbReference type="Proteomes" id="UP000694545">
    <property type="component" value="Unplaced"/>
</dbReference>
<dbReference type="PROSITE" id="PS50240">
    <property type="entry name" value="TRYPSIN_DOM"/>
    <property type="match status" value="1"/>
</dbReference>
<evidence type="ECO:0000313" key="5">
    <source>
        <dbReference type="Proteomes" id="UP000694545"/>
    </source>
</evidence>
<keyword evidence="5" id="KW-1185">Reference proteome</keyword>
<comment type="similarity">
    <text evidence="1">Belongs to the peptidase S1 family. Snake venom subfamily.</text>
</comment>
<dbReference type="PANTHER" id="PTHR24271">
    <property type="entry name" value="KALLIKREIN-RELATED"/>
    <property type="match status" value="1"/>
</dbReference>
<dbReference type="SMART" id="SM00020">
    <property type="entry name" value="Tryp_SPc"/>
    <property type="match status" value="1"/>
</dbReference>
<proteinExistence type="inferred from homology"/>
<dbReference type="InterPro" id="IPR001314">
    <property type="entry name" value="Peptidase_S1A"/>
</dbReference>